<accession>A0A067LUG3</accession>
<feature type="compositionally biased region" description="Polar residues" evidence="1">
    <location>
        <begin position="1"/>
        <end position="22"/>
    </location>
</feature>
<feature type="region of interest" description="Disordered" evidence="1">
    <location>
        <begin position="1"/>
        <end position="44"/>
    </location>
</feature>
<organism evidence="2 3">
    <name type="scientific">Botryobasidium botryosum (strain FD-172 SS1)</name>
    <dbReference type="NCBI Taxonomy" id="930990"/>
    <lineage>
        <taxon>Eukaryota</taxon>
        <taxon>Fungi</taxon>
        <taxon>Dikarya</taxon>
        <taxon>Basidiomycota</taxon>
        <taxon>Agaricomycotina</taxon>
        <taxon>Agaricomycetes</taxon>
        <taxon>Cantharellales</taxon>
        <taxon>Botryobasidiaceae</taxon>
        <taxon>Botryobasidium</taxon>
    </lineage>
</organism>
<name>A0A067LUG3_BOTB1</name>
<sequence>MAQRTSSGIKRESSPPSLSSTPKRIRSLENATSPRAVSPTKSIDIPSEEATTVAEVVGVETDLSPDSPCPDYDTLCLLVNTPRFECELQVILRRFEIQLCYLLSNCLSPLEKPALAAGFVLTPKEFRAKSGGLAQGGSFKSAAVDWLICRHAKPLMSITAAAAVKDVRAHFEAEVRKEFHTDVISRLYFSEKSCWLAQNTIRVIEGLIDCEDAARTSQAGRLAQFKAQFYTEFTQARLLEGCRGDTGKMSDAWTTLSTCGCGHLNTSGVGSRDEYADELQAMADARAHLELAIERTTDFVVNAITVKFHKAVYKKGEGRV</sequence>
<dbReference type="EMBL" id="KL198179">
    <property type="protein sequence ID" value="KDQ05855.1"/>
    <property type="molecule type" value="Genomic_DNA"/>
</dbReference>
<keyword evidence="3" id="KW-1185">Reference proteome</keyword>
<protein>
    <submittedName>
        <fullName evidence="2">Uncharacterized protein</fullName>
    </submittedName>
</protein>
<evidence type="ECO:0000256" key="1">
    <source>
        <dbReference type="SAM" id="MobiDB-lite"/>
    </source>
</evidence>
<reference evidence="3" key="1">
    <citation type="journal article" date="2014" name="Proc. Natl. Acad. Sci. U.S.A.">
        <title>Extensive sampling of basidiomycete genomes demonstrates inadequacy of the white-rot/brown-rot paradigm for wood decay fungi.</title>
        <authorList>
            <person name="Riley R."/>
            <person name="Salamov A.A."/>
            <person name="Brown D.W."/>
            <person name="Nagy L.G."/>
            <person name="Floudas D."/>
            <person name="Held B.W."/>
            <person name="Levasseur A."/>
            <person name="Lombard V."/>
            <person name="Morin E."/>
            <person name="Otillar R."/>
            <person name="Lindquist E.A."/>
            <person name="Sun H."/>
            <person name="LaButti K.M."/>
            <person name="Schmutz J."/>
            <person name="Jabbour D."/>
            <person name="Luo H."/>
            <person name="Baker S.E."/>
            <person name="Pisabarro A.G."/>
            <person name="Walton J.D."/>
            <person name="Blanchette R.A."/>
            <person name="Henrissat B."/>
            <person name="Martin F."/>
            <person name="Cullen D."/>
            <person name="Hibbett D.S."/>
            <person name="Grigoriev I.V."/>
        </authorList>
    </citation>
    <scope>NUCLEOTIDE SEQUENCE [LARGE SCALE GENOMIC DNA]</scope>
    <source>
        <strain evidence="3">FD-172 SS1</strain>
    </source>
</reference>
<proteinExistence type="predicted"/>
<dbReference type="AlphaFoldDB" id="A0A067LUG3"/>
<feature type="compositionally biased region" description="Polar residues" evidence="1">
    <location>
        <begin position="29"/>
        <end position="41"/>
    </location>
</feature>
<evidence type="ECO:0000313" key="2">
    <source>
        <dbReference type="EMBL" id="KDQ05855.1"/>
    </source>
</evidence>
<gene>
    <name evidence="2" type="ORF">BOTBODRAFT_49668</name>
</gene>
<dbReference type="Proteomes" id="UP000027195">
    <property type="component" value="Unassembled WGS sequence"/>
</dbReference>
<dbReference type="InParanoid" id="A0A067LUG3"/>
<evidence type="ECO:0000313" key="3">
    <source>
        <dbReference type="Proteomes" id="UP000027195"/>
    </source>
</evidence>
<dbReference type="HOGENOM" id="CLU_868749_0_0_1"/>